<evidence type="ECO:0000313" key="2">
    <source>
        <dbReference type="Proteomes" id="UP000296862"/>
    </source>
</evidence>
<dbReference type="EMBL" id="CP038810">
    <property type="protein sequence ID" value="QBZ99150.1"/>
    <property type="molecule type" value="Genomic_DNA"/>
</dbReference>
<dbReference type="AlphaFoldDB" id="A0A4P7PX96"/>
<organism evidence="1 2">
    <name type="scientific">Flavobacterium sangjuense</name>
    <dbReference type="NCBI Taxonomy" id="2518177"/>
    <lineage>
        <taxon>Bacteria</taxon>
        <taxon>Pseudomonadati</taxon>
        <taxon>Bacteroidota</taxon>
        <taxon>Flavobacteriia</taxon>
        <taxon>Flavobacteriales</taxon>
        <taxon>Flavobacteriaceae</taxon>
        <taxon>Flavobacterium</taxon>
    </lineage>
</organism>
<dbReference type="KEGG" id="fsn:GS03_02672"/>
<reference evidence="1 2" key="1">
    <citation type="submission" date="2019-04" db="EMBL/GenBank/DDBJ databases">
        <title>Flavobacterium sp. GS03.</title>
        <authorList>
            <person name="Kim H."/>
        </authorList>
    </citation>
    <scope>NUCLEOTIDE SEQUENCE [LARGE SCALE GENOMIC DNA]</scope>
    <source>
        <strain evidence="1 2">GS03</strain>
    </source>
</reference>
<sequence>MTIMITTKFFILLFKNKKPSQLEGFEYLLYKQLPLKF</sequence>
<proteinExistence type="predicted"/>
<protein>
    <submittedName>
        <fullName evidence="1">Uncharacterized protein</fullName>
    </submittedName>
</protein>
<keyword evidence="2" id="KW-1185">Reference proteome</keyword>
<dbReference type="Proteomes" id="UP000296862">
    <property type="component" value="Chromosome"/>
</dbReference>
<gene>
    <name evidence="1" type="ORF">GS03_02672</name>
</gene>
<accession>A0A4P7PX96</accession>
<name>A0A4P7PX96_9FLAO</name>
<evidence type="ECO:0000313" key="1">
    <source>
        <dbReference type="EMBL" id="QBZ99150.1"/>
    </source>
</evidence>